<proteinExistence type="predicted"/>
<dbReference type="OrthoDB" id="2944324at2759"/>
<name>A0A9P6D687_PLEER</name>
<dbReference type="Proteomes" id="UP000807025">
    <property type="component" value="Unassembled WGS sequence"/>
</dbReference>
<accession>A0A9P6D687</accession>
<evidence type="ECO:0000313" key="3">
    <source>
        <dbReference type="Proteomes" id="UP000807025"/>
    </source>
</evidence>
<feature type="region of interest" description="Disordered" evidence="1">
    <location>
        <begin position="201"/>
        <end position="224"/>
    </location>
</feature>
<sequence length="275" mass="30679">MVWITNRSSETIKVIVTNPGGDPGTCEVIPEPLLIEPWKQNYWSCKTPETTTVAFERSGMQFKTVVKPMDVLLVYNDMQPSTKAGRWKEEEQWKQLAELYLHELRNEVEGVTTTLAEAKRYTLVLLCARRQDRNSSLEHSSRYQIRGAKMGPGRGADQGRIMEDVSTREESAGPEEFESATEPVVLPSLWKPGVLRARAECPPKGTHPTKDIMGCPGEDSSGVSSQSTMARQEATLNNIQLLRCSEGGRRTKTREVGSVPMTGCRFTQTKICASK</sequence>
<gene>
    <name evidence="2" type="ORF">BDN71DRAFT_1431855</name>
</gene>
<dbReference type="EMBL" id="MU154574">
    <property type="protein sequence ID" value="KAF9494361.1"/>
    <property type="molecule type" value="Genomic_DNA"/>
</dbReference>
<keyword evidence="3" id="KW-1185">Reference proteome</keyword>
<organism evidence="2 3">
    <name type="scientific">Pleurotus eryngii</name>
    <name type="common">Boletus of the steppes</name>
    <dbReference type="NCBI Taxonomy" id="5323"/>
    <lineage>
        <taxon>Eukaryota</taxon>
        <taxon>Fungi</taxon>
        <taxon>Dikarya</taxon>
        <taxon>Basidiomycota</taxon>
        <taxon>Agaricomycotina</taxon>
        <taxon>Agaricomycetes</taxon>
        <taxon>Agaricomycetidae</taxon>
        <taxon>Agaricales</taxon>
        <taxon>Pleurotineae</taxon>
        <taxon>Pleurotaceae</taxon>
        <taxon>Pleurotus</taxon>
    </lineage>
</organism>
<reference evidence="2" key="1">
    <citation type="submission" date="2020-11" db="EMBL/GenBank/DDBJ databases">
        <authorList>
            <consortium name="DOE Joint Genome Institute"/>
            <person name="Ahrendt S."/>
            <person name="Riley R."/>
            <person name="Andreopoulos W."/>
            <person name="Labutti K."/>
            <person name="Pangilinan J."/>
            <person name="Ruiz-Duenas F.J."/>
            <person name="Barrasa J.M."/>
            <person name="Sanchez-Garcia M."/>
            <person name="Camarero S."/>
            <person name="Miyauchi S."/>
            <person name="Serrano A."/>
            <person name="Linde D."/>
            <person name="Babiker R."/>
            <person name="Drula E."/>
            <person name="Ayuso-Fernandez I."/>
            <person name="Pacheco R."/>
            <person name="Padilla G."/>
            <person name="Ferreira P."/>
            <person name="Barriuso J."/>
            <person name="Kellner H."/>
            <person name="Castanera R."/>
            <person name="Alfaro M."/>
            <person name="Ramirez L."/>
            <person name="Pisabarro A.G."/>
            <person name="Kuo A."/>
            <person name="Tritt A."/>
            <person name="Lipzen A."/>
            <person name="He G."/>
            <person name="Yan M."/>
            <person name="Ng V."/>
            <person name="Cullen D."/>
            <person name="Martin F."/>
            <person name="Rosso M.-N."/>
            <person name="Henrissat B."/>
            <person name="Hibbett D."/>
            <person name="Martinez A.T."/>
            <person name="Grigoriev I.V."/>
        </authorList>
    </citation>
    <scope>NUCLEOTIDE SEQUENCE</scope>
    <source>
        <strain evidence="2">ATCC 90797</strain>
    </source>
</reference>
<evidence type="ECO:0000313" key="2">
    <source>
        <dbReference type="EMBL" id="KAF9494361.1"/>
    </source>
</evidence>
<dbReference type="AlphaFoldDB" id="A0A9P6D687"/>
<comment type="caution">
    <text evidence="2">The sequence shown here is derived from an EMBL/GenBank/DDBJ whole genome shotgun (WGS) entry which is preliminary data.</text>
</comment>
<evidence type="ECO:0000256" key="1">
    <source>
        <dbReference type="SAM" id="MobiDB-lite"/>
    </source>
</evidence>
<protein>
    <submittedName>
        <fullName evidence="2">Uncharacterized protein</fullName>
    </submittedName>
</protein>